<reference evidence="1 2" key="1">
    <citation type="journal article" date="2021" name="Sci. Rep.">
        <title>The genome of the diatom Chaetoceros tenuissimus carries an ancient integrated fragment of an extant virus.</title>
        <authorList>
            <person name="Hongo Y."/>
            <person name="Kimura K."/>
            <person name="Takaki Y."/>
            <person name="Yoshida Y."/>
            <person name="Baba S."/>
            <person name="Kobayashi G."/>
            <person name="Nagasaki K."/>
            <person name="Hano T."/>
            <person name="Tomaru Y."/>
        </authorList>
    </citation>
    <scope>NUCLEOTIDE SEQUENCE [LARGE SCALE GENOMIC DNA]</scope>
    <source>
        <strain evidence="1 2">NIES-3715</strain>
    </source>
</reference>
<organism evidence="1 2">
    <name type="scientific">Chaetoceros tenuissimus</name>
    <dbReference type="NCBI Taxonomy" id="426638"/>
    <lineage>
        <taxon>Eukaryota</taxon>
        <taxon>Sar</taxon>
        <taxon>Stramenopiles</taxon>
        <taxon>Ochrophyta</taxon>
        <taxon>Bacillariophyta</taxon>
        <taxon>Coscinodiscophyceae</taxon>
        <taxon>Chaetocerotophycidae</taxon>
        <taxon>Chaetocerotales</taxon>
        <taxon>Chaetocerotaceae</taxon>
        <taxon>Chaetoceros</taxon>
    </lineage>
</organism>
<evidence type="ECO:0000313" key="1">
    <source>
        <dbReference type="EMBL" id="GFH45588.1"/>
    </source>
</evidence>
<evidence type="ECO:0000313" key="2">
    <source>
        <dbReference type="Proteomes" id="UP001054902"/>
    </source>
</evidence>
<proteinExistence type="predicted"/>
<dbReference type="PANTHER" id="PTHR34131:SF3">
    <property type="entry name" value="(RAP ANNOTATION RELEASE2) GALACTOSE-BINDING LIKE DOMAIN CONTAINING PROTEIN"/>
    <property type="match status" value="1"/>
</dbReference>
<dbReference type="Proteomes" id="UP001054902">
    <property type="component" value="Unassembled WGS sequence"/>
</dbReference>
<sequence length="337" mass="38339">MCSSNSKSYGRMRMGFIQLALMFMYLQIMNVESFSIPGFSNKSKRNVKATSTTVESVQAKRIPRRTTNMGKVTSVKKTNLAKIRASKETTVNVETNHPEPFNLHQYMQLPSSQYSCVPMPLNSSLDRIHGTNDHFTLKVPPIKIQSPAPALQNTFPSVEIRPVLTAQVTVEKEFVSIVSHSCNIDVDGSKWIRDLNINDYFDFQVNIRLTWKESSSSTITADSNIQVDLDPPGAFKMFPNSILEAIGSRAIQMTLGALQKNFMKSLALDYQKWATDEAYRNERKEMEMQLDLRDEMYNGRDVNNGNSAMGASNNRYHQRRLRRDISADETLIAYLKR</sequence>
<dbReference type="InterPro" id="IPR018971">
    <property type="entry name" value="DUF1997"/>
</dbReference>
<dbReference type="EMBL" id="BLLK01000020">
    <property type="protein sequence ID" value="GFH45588.1"/>
    <property type="molecule type" value="Genomic_DNA"/>
</dbReference>
<name>A0AAD3H0I2_9STRA</name>
<dbReference type="AlphaFoldDB" id="A0AAD3H0I2"/>
<accession>A0AAD3H0I2</accession>
<dbReference type="PANTHER" id="PTHR34131">
    <property type="entry name" value="(RAP ANNOTATION RELEASE2) GALACTOSE-BINDING LIKE DOMAIN CONTAINING PROTEIN"/>
    <property type="match status" value="1"/>
</dbReference>
<gene>
    <name evidence="1" type="ORF">CTEN210_02062</name>
</gene>
<dbReference type="Pfam" id="PF09366">
    <property type="entry name" value="DUF1997"/>
    <property type="match status" value="1"/>
</dbReference>
<protein>
    <submittedName>
        <fullName evidence="1">Uncharacterized protein</fullName>
    </submittedName>
</protein>
<keyword evidence="2" id="KW-1185">Reference proteome</keyword>
<comment type="caution">
    <text evidence="1">The sequence shown here is derived from an EMBL/GenBank/DDBJ whole genome shotgun (WGS) entry which is preliminary data.</text>
</comment>